<proteinExistence type="predicted"/>
<dbReference type="KEGG" id="tep:TepRe1_2573"/>
<dbReference type="KEGG" id="tae:TepiRe1_2774"/>
<dbReference type="OrthoDB" id="9813719at2"/>
<accession>L0S757</accession>
<dbReference type="Proteomes" id="UP000010802">
    <property type="component" value="Chromosome"/>
</dbReference>
<name>F4LV25_TEPAE</name>
<dbReference type="EMBL" id="HF563609">
    <property type="protein sequence ID" value="CCP27647.1"/>
    <property type="molecule type" value="Genomic_DNA"/>
</dbReference>
<evidence type="ECO:0000313" key="2">
    <source>
        <dbReference type="Proteomes" id="UP000010802"/>
    </source>
</evidence>
<sequence>MSENYDYSYEWDIKYCYLNSFVLRNKFNITNNEELNIAEIEYTSLSIAEINHLVKPSGFTNLYR</sequence>
<keyword evidence="2" id="KW-1185">Reference proteome</keyword>
<dbReference type="InterPro" id="IPR036597">
    <property type="entry name" value="Fido-like_dom_sf"/>
</dbReference>
<protein>
    <submittedName>
        <fullName evidence="1">Uncharacterized protein</fullName>
    </submittedName>
</protein>
<accession>F4LV25</accession>
<dbReference type="HOGENOM" id="CLU_207361_0_0_9"/>
<dbReference type="AlphaFoldDB" id="F4LV25"/>
<dbReference type="Gene3D" id="1.10.3290.10">
    <property type="entry name" value="Fido-like domain"/>
    <property type="match status" value="1"/>
</dbReference>
<gene>
    <name evidence="1" type="ordered locus">TEPIRE1_2774</name>
</gene>
<reference evidence="2" key="1">
    <citation type="journal article" date="2013" name="Genome Announc.">
        <title>First genome sequence of a syntrophic acetate-oxidizing bacterium, Tepidanaerobacter acetatoxydans strain Re1.</title>
        <authorList>
            <person name="Manzoor S."/>
            <person name="Bongcam-Rudloff E."/>
            <person name="Schnurer A."/>
            <person name="Muller B."/>
        </authorList>
    </citation>
    <scope>NUCLEOTIDE SEQUENCE [LARGE SCALE GENOMIC DNA]</scope>
    <source>
        <strain evidence="2">Re1</strain>
    </source>
</reference>
<evidence type="ECO:0000313" key="1">
    <source>
        <dbReference type="EMBL" id="CCP27647.1"/>
    </source>
</evidence>
<organism evidence="1 2">
    <name type="scientific">Tepidanaerobacter acetatoxydans (strain DSM 21804 / JCM 16047 / Re1)</name>
    <dbReference type="NCBI Taxonomy" id="1209989"/>
    <lineage>
        <taxon>Bacteria</taxon>
        <taxon>Bacillati</taxon>
        <taxon>Bacillota</taxon>
        <taxon>Clostridia</taxon>
        <taxon>Thermosediminibacterales</taxon>
        <taxon>Tepidanaerobacteraceae</taxon>
        <taxon>Tepidanaerobacter</taxon>
    </lineage>
</organism>